<keyword evidence="2" id="KW-1185">Reference proteome</keyword>
<comment type="caution">
    <text evidence="1">The sequence shown here is derived from an EMBL/GenBank/DDBJ whole genome shotgun (WGS) entry which is preliminary data.</text>
</comment>
<reference evidence="1" key="1">
    <citation type="submission" date="2023-04" db="EMBL/GenBank/DDBJ databases">
        <title>Draft Genome sequencing of Naganishia species isolated from polar environments using Oxford Nanopore Technology.</title>
        <authorList>
            <person name="Leo P."/>
            <person name="Venkateswaran K."/>
        </authorList>
    </citation>
    <scope>NUCLEOTIDE SEQUENCE</scope>
    <source>
        <strain evidence="1">MNA-CCFEE 5261</strain>
    </source>
</reference>
<evidence type="ECO:0000313" key="1">
    <source>
        <dbReference type="EMBL" id="KAJ9091042.1"/>
    </source>
</evidence>
<gene>
    <name evidence="1" type="ORF">QFC19_009279</name>
</gene>
<organism evidence="1 2">
    <name type="scientific">Naganishia cerealis</name>
    <dbReference type="NCBI Taxonomy" id="610337"/>
    <lineage>
        <taxon>Eukaryota</taxon>
        <taxon>Fungi</taxon>
        <taxon>Dikarya</taxon>
        <taxon>Basidiomycota</taxon>
        <taxon>Agaricomycotina</taxon>
        <taxon>Tremellomycetes</taxon>
        <taxon>Filobasidiales</taxon>
        <taxon>Filobasidiaceae</taxon>
        <taxon>Naganishia</taxon>
    </lineage>
</organism>
<sequence>MEATLLSQWCLISSILFGAPSVPATAPSDGVSSSKSLGGRDQSLQSTVQEIPQSRWPAKSTKSRTPHQSKSKLDQLPHVENCQNVFFALLSAIKPYPANEGNSKQSGGTSIAIIERTLAILDSSIQAYTTSHKMSEKSRSLLPLTIQERATKPVIELLARYIEIRRFLSRSAEEYLATSVLGGVSAIPRILYRENMLDIAAKLRTRLQKDQADDVETNNILGSCLLENPENLAFRLNRLMKHKNTDELVFLWQLCSPTLKMQENSATRTNSISLFLMSFLTSHSDAKHQSNNLQALLPEIYSLLPQPTPLPVYHSLLSLYAGINATSSSDRQETDKFVLSSEASLVNLHATWSRMKAEKVTPDIKAYTILITGLGKKGDYQGLQRVWEELINDAECKALWQKEEATCKWYDSAAQSISRLILLLSHTAEAYPPIRILNHFISTLFNLPTVTGASTLALSLFDYVCDPKSPYQPDMFTVNIVLRHHARKKDLDAIIRLMDGLPNFRLAPDLVTYTTLIGGLLDAGRPDTAKNILDVMQKAGVAPNAYVYSLLIADLAKKGTAEAMRSAEALLQQMKAVGLKATAITWTSLASGYFRARMAREALHAIKRSQDKGIEMTRVGYNMVLRSILYSDMGSIPVADIEHFLRGSKSRAKPRHAQLSDIDTDASLLLLQSMIDNHIEPDIDTWFLVLDSLARQEKWTQADSVIQLMYSRRFVVQEGTLLARLVQQIRNREKARRR</sequence>
<dbReference type="Proteomes" id="UP001241377">
    <property type="component" value="Unassembled WGS sequence"/>
</dbReference>
<proteinExistence type="predicted"/>
<accession>A0ACC2UVR1</accession>
<protein>
    <submittedName>
        <fullName evidence="1">Uncharacterized protein</fullName>
    </submittedName>
</protein>
<name>A0ACC2UVR1_9TREE</name>
<dbReference type="EMBL" id="JASBWR010000156">
    <property type="protein sequence ID" value="KAJ9091042.1"/>
    <property type="molecule type" value="Genomic_DNA"/>
</dbReference>
<evidence type="ECO:0000313" key="2">
    <source>
        <dbReference type="Proteomes" id="UP001241377"/>
    </source>
</evidence>